<feature type="domain" description="DUF3298" evidence="2">
    <location>
        <begin position="145"/>
        <end position="220"/>
    </location>
</feature>
<dbReference type="InterPro" id="IPR021729">
    <property type="entry name" value="DUF3298"/>
</dbReference>
<dbReference type="Gene3D" id="3.30.565.40">
    <property type="entry name" value="Fervidobacterium nodosum Rt17-B1 like"/>
    <property type="match status" value="1"/>
</dbReference>
<geneLocation type="plasmid" evidence="4">
    <name>pjcm18538 dna</name>
</geneLocation>
<dbReference type="AlphaFoldDB" id="A0A7I7RXR3"/>
<protein>
    <submittedName>
        <fullName evidence="3">Immunogenic protein MPB64</fullName>
    </submittedName>
</protein>
<sequence length="227" mass="23904">MAAAAVVLAAGLWTPAVASAAPATVPAVPTCAELSGVLDAGQICRIQATDPAYSLTISYPVDYPDQAAVVDYVQQTRDGFLNVANAPGPHEMPYELDTTATRYGSRATQGVVLKTFQDVGGAHPQTYYQSFTWDQALRRPVTVGELFRAGTDPFPVILPIVTSELEKQSGQQVAISPGVGLDPQTYENFAVTDDALIFFFGQGELLPEAAGALEVSVPRSAVAAMLA</sequence>
<dbReference type="NCBIfam" id="NF043047">
    <property type="entry name" value="EstaseRv3036c"/>
    <property type="match status" value="1"/>
</dbReference>
<feature type="signal peptide" evidence="1">
    <location>
        <begin position="1"/>
        <end position="20"/>
    </location>
</feature>
<gene>
    <name evidence="3" type="primary">mpb64</name>
    <name evidence="3" type="ORF">MARA_19930</name>
</gene>
<evidence type="ECO:0000313" key="3">
    <source>
        <dbReference type="EMBL" id="BBY48525.1"/>
    </source>
</evidence>
<evidence type="ECO:0000259" key="2">
    <source>
        <dbReference type="Pfam" id="PF11738"/>
    </source>
</evidence>
<evidence type="ECO:0000313" key="4">
    <source>
        <dbReference type="Proteomes" id="UP000467428"/>
    </source>
</evidence>
<dbReference type="EMBL" id="AP022593">
    <property type="protein sequence ID" value="BBY48525.1"/>
    <property type="molecule type" value="Genomic_DNA"/>
</dbReference>
<dbReference type="Proteomes" id="UP000467428">
    <property type="component" value="Chromosome"/>
</dbReference>
<proteinExistence type="predicted"/>
<evidence type="ECO:0000256" key="1">
    <source>
        <dbReference type="SAM" id="SignalP"/>
    </source>
</evidence>
<accession>A0A7I7RXR3</accession>
<name>A0A7I7RXR3_9MYCO</name>
<dbReference type="Gene3D" id="3.90.640.20">
    <property type="entry name" value="Heat-shock cognate protein, ATPase"/>
    <property type="match status" value="1"/>
</dbReference>
<dbReference type="InterPro" id="IPR053421">
    <property type="entry name" value="Esterase_Immunogenic_RsiV"/>
</dbReference>
<dbReference type="InterPro" id="IPR037126">
    <property type="entry name" value="PdaC/RsiV-like_sf"/>
</dbReference>
<feature type="chain" id="PRO_5029731673" evidence="1">
    <location>
        <begin position="21"/>
        <end position="227"/>
    </location>
</feature>
<organism evidence="3 4">
    <name type="scientific">Mycolicibacterium arabiense</name>
    <dbReference type="NCBI Taxonomy" id="1286181"/>
    <lineage>
        <taxon>Bacteria</taxon>
        <taxon>Bacillati</taxon>
        <taxon>Actinomycetota</taxon>
        <taxon>Actinomycetes</taxon>
        <taxon>Mycobacteriales</taxon>
        <taxon>Mycobacteriaceae</taxon>
        <taxon>Mycolicibacterium</taxon>
    </lineage>
</organism>
<dbReference type="Pfam" id="PF11738">
    <property type="entry name" value="DUF3298"/>
    <property type="match status" value="1"/>
</dbReference>
<keyword evidence="1" id="KW-0732">Signal</keyword>
<dbReference type="KEGG" id="marz:MARA_19930"/>
<keyword evidence="4" id="KW-1185">Reference proteome</keyword>
<reference evidence="3 4" key="1">
    <citation type="journal article" date="2019" name="Emerg. Microbes Infect.">
        <title>Comprehensive subspecies identification of 175 nontuberculous mycobacteria species based on 7547 genomic profiles.</title>
        <authorList>
            <person name="Matsumoto Y."/>
            <person name="Kinjo T."/>
            <person name="Motooka D."/>
            <person name="Nabeya D."/>
            <person name="Jung N."/>
            <person name="Uechi K."/>
            <person name="Horii T."/>
            <person name="Iida T."/>
            <person name="Fujita J."/>
            <person name="Nakamura S."/>
        </authorList>
    </citation>
    <scope>NUCLEOTIDE SEQUENCE [LARGE SCALE GENOMIC DNA]</scope>
    <source>
        <strain evidence="3 4">JCM 18538</strain>
    </source>
</reference>